<feature type="transmembrane region" description="Helical" evidence="1">
    <location>
        <begin position="152"/>
        <end position="170"/>
    </location>
</feature>
<evidence type="ECO:0000313" key="3">
    <source>
        <dbReference type="Proteomes" id="UP001596550"/>
    </source>
</evidence>
<keyword evidence="1" id="KW-1133">Transmembrane helix</keyword>
<name>A0ABW2LZV2_9FLAO</name>
<feature type="transmembrane region" description="Helical" evidence="1">
    <location>
        <begin position="109"/>
        <end position="131"/>
    </location>
</feature>
<feature type="transmembrane region" description="Helical" evidence="1">
    <location>
        <begin position="85"/>
        <end position="103"/>
    </location>
</feature>
<dbReference type="RefSeq" id="WP_378181207.1">
    <property type="nucleotide sequence ID" value="NZ_JBHTCR010000007.1"/>
</dbReference>
<comment type="caution">
    <text evidence="2">The sequence shown here is derived from an EMBL/GenBank/DDBJ whole genome shotgun (WGS) entry which is preliminary data.</text>
</comment>
<proteinExistence type="predicted"/>
<dbReference type="Proteomes" id="UP001596550">
    <property type="component" value="Unassembled WGS sequence"/>
</dbReference>
<keyword evidence="1" id="KW-0812">Transmembrane</keyword>
<evidence type="ECO:0000313" key="2">
    <source>
        <dbReference type="EMBL" id="MFC7348127.1"/>
    </source>
</evidence>
<keyword evidence="1" id="KW-0472">Membrane</keyword>
<accession>A0ABW2LZV2</accession>
<keyword evidence="3" id="KW-1185">Reference proteome</keyword>
<feature type="transmembrane region" description="Helical" evidence="1">
    <location>
        <begin position="176"/>
        <end position="195"/>
    </location>
</feature>
<dbReference type="EMBL" id="JBHTCR010000007">
    <property type="protein sequence ID" value="MFC7348127.1"/>
    <property type="molecule type" value="Genomic_DNA"/>
</dbReference>
<evidence type="ECO:0008006" key="4">
    <source>
        <dbReference type="Google" id="ProtNLM"/>
    </source>
</evidence>
<organism evidence="2 3">
    <name type="scientific">Chryseobacterium zhengzhouense</name>
    <dbReference type="NCBI Taxonomy" id="1636086"/>
    <lineage>
        <taxon>Bacteria</taxon>
        <taxon>Pseudomonadati</taxon>
        <taxon>Bacteroidota</taxon>
        <taxon>Flavobacteriia</taxon>
        <taxon>Flavobacteriales</taxon>
        <taxon>Weeksellaceae</taxon>
        <taxon>Chryseobacterium group</taxon>
        <taxon>Chryseobacterium</taxon>
    </lineage>
</organism>
<gene>
    <name evidence="2" type="ORF">ACFQO9_15520</name>
</gene>
<protein>
    <recommendedName>
        <fullName evidence="4">DUF1129 domain-containing protein</fullName>
    </recommendedName>
</protein>
<sequence length="205" mass="24476">MNKENFKEVEIYLKSRNLSPSVFAEVYDHFVMQVSDLMAHHKISFQEAFIQTAINWQNDLKMVKADWFSLKRIAKIEKDILQQRFRKIMLISFSASVFAWIVSTISEDIYFGSVILIFAVYFGFSLYAFIFRKIKFSEYRQKSFHPLLLRNILIIFLPLLAGYLFGYNLWDFLDTKFSKLILIYCMMIHIQLLYFHTKKINILLS</sequence>
<evidence type="ECO:0000256" key="1">
    <source>
        <dbReference type="SAM" id="Phobius"/>
    </source>
</evidence>
<reference evidence="3" key="1">
    <citation type="journal article" date="2019" name="Int. J. Syst. Evol. Microbiol.">
        <title>The Global Catalogue of Microorganisms (GCM) 10K type strain sequencing project: providing services to taxonomists for standard genome sequencing and annotation.</title>
        <authorList>
            <consortium name="The Broad Institute Genomics Platform"/>
            <consortium name="The Broad Institute Genome Sequencing Center for Infectious Disease"/>
            <person name="Wu L."/>
            <person name="Ma J."/>
        </authorList>
    </citation>
    <scope>NUCLEOTIDE SEQUENCE [LARGE SCALE GENOMIC DNA]</scope>
    <source>
        <strain evidence="3">CCUG 54781</strain>
    </source>
</reference>